<dbReference type="InterPro" id="IPR011042">
    <property type="entry name" value="6-blade_b-propeller_TolB-like"/>
</dbReference>
<sequence>MKVWKIFLFTLLGLFFAGCLESSPNTTSEKVDDPTYSNNTDPTLEGMMFIFAENSETILGTQDSTARASERPQMKVDFDYNFSIGKHEVTCEEFKTYSKMQVVCKGDSLPITNVNYYDAILFANERSKAEGLDTAYVYGSALFDADNHCLSLGNLIFRTDVEAYRLPTEAEWTLVASKNWNPSKGWNSNNSKYKVHPVCSSDTSASVCDMAGNVSEWVNDWLSKFKDTTLSNFAGAPDGGTLGERIIKGGSYRDAPNATTLYSRGDVYTVTSSTAADYVGFRLAIGKIPNPTWMSSTGNVSSSVISVLASAGEMRSYTGSFHTKLAFRNDETGNLVYIDYSNAILSAIEIADTIDSFHPDISPDGKRVAFCTKPEGISGISSLYVRDLNETGSNLVKLDVESAAIPRWGILASGDTVIRYVDDAGNNTDDATFQAHALWQVPFSDGKFGTPEKLLSGNYHDGYDAESEFAVSGARLLRAHRNGKDTVWYGGEQACNASLANDGTKRTLFLDFGGSIGQSFAETSYNAHKALLVADSTGNLTQVIPAPDGYTFDHTEWISGSTSNVAIASLANDAGAHQKIAVVGLSRAKVFEIVEGEELWHPCLWAKRTEKFSELLNSDSAGVYYTSAGGAVDVILRYKMELLWEYRNAANVLILGSSRSNAGVVPKELDSAYFAINASNVPNSLYETRYLFENYALNHMPNLKYLVVSLDIDMWWKQKTNEIENYFYKAYKKSPGFVYDKNHEFWKSGYPAGLAEHTENSPGNSIYREWLIPTRGYKNEACYGWEEEASVDKIVTWYEDNPEFFKANVEELEAILALASKKNITVIGVIFPMSPKFVETNSFGRYGLSRSKAPELIDSLQSLSKTYTNFVLMDENKMGNHDYTDADAQNRDHLCSVGAIQMTRRLNSLLDSLEQLHP</sequence>
<dbReference type="Gene3D" id="3.90.1580.10">
    <property type="entry name" value="paralog of FGE (formylglycine-generating enzyme)"/>
    <property type="match status" value="1"/>
</dbReference>
<name>A0A2M9AAK4_9BACT</name>
<keyword evidence="4" id="KW-1185">Reference proteome</keyword>
<organism evidence="3 4">
    <name type="scientific">Hallerella succinigenes</name>
    <dbReference type="NCBI Taxonomy" id="1896222"/>
    <lineage>
        <taxon>Bacteria</taxon>
        <taxon>Pseudomonadati</taxon>
        <taxon>Fibrobacterota</taxon>
        <taxon>Fibrobacteria</taxon>
        <taxon>Fibrobacterales</taxon>
        <taxon>Fibrobacteraceae</taxon>
        <taxon>Hallerella</taxon>
    </lineage>
</organism>
<dbReference type="Pfam" id="PF03781">
    <property type="entry name" value="FGE-sulfatase"/>
    <property type="match status" value="1"/>
</dbReference>
<keyword evidence="1" id="KW-0732">Signal</keyword>
<dbReference type="PANTHER" id="PTHR23150">
    <property type="entry name" value="SULFATASE MODIFYING FACTOR 1, 2"/>
    <property type="match status" value="1"/>
</dbReference>
<proteinExistence type="predicted"/>
<dbReference type="InterPro" id="IPR051043">
    <property type="entry name" value="Sulfatase_Mod_Factor_Kinase"/>
</dbReference>
<dbReference type="SUPFAM" id="SSF56436">
    <property type="entry name" value="C-type lectin-like"/>
    <property type="match status" value="1"/>
</dbReference>
<dbReference type="InterPro" id="IPR005532">
    <property type="entry name" value="SUMF_dom"/>
</dbReference>
<dbReference type="Proteomes" id="UP000231134">
    <property type="component" value="Unassembled WGS sequence"/>
</dbReference>
<dbReference type="PANTHER" id="PTHR23150:SF19">
    <property type="entry name" value="FORMYLGLYCINE-GENERATING ENZYME"/>
    <property type="match status" value="1"/>
</dbReference>
<dbReference type="InterPro" id="IPR042095">
    <property type="entry name" value="SUMF_sf"/>
</dbReference>
<dbReference type="RefSeq" id="WP_241899567.1">
    <property type="nucleotide sequence ID" value="NZ_PGEX01000001.1"/>
</dbReference>
<dbReference type="Gene3D" id="2.120.10.30">
    <property type="entry name" value="TolB, C-terminal domain"/>
    <property type="match status" value="1"/>
</dbReference>
<dbReference type="GO" id="GO:0120147">
    <property type="term" value="F:formylglycine-generating oxidase activity"/>
    <property type="evidence" value="ECO:0007669"/>
    <property type="project" value="TreeGrafter"/>
</dbReference>
<dbReference type="NCBIfam" id="TIGR02171">
    <property type="entry name" value="Fb_sc_TIGR02171"/>
    <property type="match status" value="1"/>
</dbReference>
<reference evidence="3 4" key="1">
    <citation type="submission" date="2017-11" db="EMBL/GenBank/DDBJ databases">
        <title>Animal gut microbial communities from fecal samples from Wisconsin, USA.</title>
        <authorList>
            <person name="Neumann A."/>
        </authorList>
    </citation>
    <scope>NUCLEOTIDE SEQUENCE [LARGE SCALE GENOMIC DNA]</scope>
    <source>
        <strain evidence="3 4">UWS3</strain>
    </source>
</reference>
<gene>
    <name evidence="3" type="ORF">BGX16_2811</name>
</gene>
<evidence type="ECO:0000313" key="4">
    <source>
        <dbReference type="Proteomes" id="UP000231134"/>
    </source>
</evidence>
<feature type="signal peptide" evidence="1">
    <location>
        <begin position="1"/>
        <end position="22"/>
    </location>
</feature>
<dbReference type="InterPro" id="IPR016187">
    <property type="entry name" value="CTDL_fold"/>
</dbReference>
<feature type="domain" description="Sulfatase-modifying factor enzyme-like" evidence="2">
    <location>
        <begin position="59"/>
        <end position="284"/>
    </location>
</feature>
<dbReference type="AlphaFoldDB" id="A0A2M9AAK4"/>
<evidence type="ECO:0000313" key="3">
    <source>
        <dbReference type="EMBL" id="PJJ42766.1"/>
    </source>
</evidence>
<comment type="caution">
    <text evidence="3">The sequence shown here is derived from an EMBL/GenBank/DDBJ whole genome shotgun (WGS) entry which is preliminary data.</text>
</comment>
<protein>
    <submittedName>
        <fullName evidence="3">Uncharacterized protein (TIGR02171 family)</fullName>
    </submittedName>
</protein>
<evidence type="ECO:0000256" key="1">
    <source>
        <dbReference type="SAM" id="SignalP"/>
    </source>
</evidence>
<evidence type="ECO:0000259" key="2">
    <source>
        <dbReference type="Pfam" id="PF03781"/>
    </source>
</evidence>
<feature type="chain" id="PRO_5014799409" evidence="1">
    <location>
        <begin position="23"/>
        <end position="918"/>
    </location>
</feature>
<dbReference type="InterPro" id="IPR022277">
    <property type="entry name" value="CHP02171_FIBSS"/>
</dbReference>
<accession>A0A2M9AAK4</accession>
<dbReference type="PROSITE" id="PS51257">
    <property type="entry name" value="PROKAR_LIPOPROTEIN"/>
    <property type="match status" value="1"/>
</dbReference>
<dbReference type="EMBL" id="PGEX01000001">
    <property type="protein sequence ID" value="PJJ42766.1"/>
    <property type="molecule type" value="Genomic_DNA"/>
</dbReference>